<reference evidence="2 5" key="2">
    <citation type="submission" date="2019-06" db="EMBL/GenBank/DDBJ databases">
        <title>Whole genome shotgun sequence of Brevibacillus formosus NBRC 15716.</title>
        <authorList>
            <person name="Hosoyama A."/>
            <person name="Uohara A."/>
            <person name="Ohji S."/>
            <person name="Ichikawa N."/>
        </authorList>
    </citation>
    <scope>NUCLEOTIDE SEQUENCE [LARGE SCALE GENOMIC DNA]</scope>
    <source>
        <strain evidence="2 5">NBRC 15716</strain>
    </source>
</reference>
<dbReference type="Proteomes" id="UP000319498">
    <property type="component" value="Unassembled WGS sequence"/>
</dbReference>
<keyword evidence="1" id="KW-1133">Transmembrane helix</keyword>
<dbReference type="EMBL" id="BJOL01000035">
    <property type="protein sequence ID" value="GED60844.1"/>
    <property type="molecule type" value="Genomic_DNA"/>
</dbReference>
<evidence type="ECO:0000313" key="3">
    <source>
        <dbReference type="EMBL" id="KLH98589.1"/>
    </source>
</evidence>
<sequence>MFDEFFYRRRKNKGLFIVMIALIVLGIGMFGMGFLYMFS</sequence>
<evidence type="ECO:0000313" key="4">
    <source>
        <dbReference type="Proteomes" id="UP000035218"/>
    </source>
</evidence>
<reference evidence="3 4" key="1">
    <citation type="submission" date="2015-05" db="EMBL/GenBank/DDBJ databases">
        <title>Genome sequencing project for genomic taxonomy and phylogenomics of Bacillus-like bacteria.</title>
        <authorList>
            <person name="Liu B."/>
            <person name="Wang J."/>
            <person name="Zhu Y."/>
            <person name="Liu G."/>
            <person name="Chen Q."/>
            <person name="Chen Z."/>
            <person name="Lan J."/>
            <person name="Che J."/>
            <person name="Ge C."/>
            <person name="Shi H."/>
            <person name="Pan Z."/>
            <person name="Liu X."/>
        </authorList>
    </citation>
    <scope>NUCLEOTIDE SEQUENCE [LARGE SCALE GENOMIC DNA]</scope>
    <source>
        <strain evidence="3 4">DSM 9885</strain>
    </source>
</reference>
<dbReference type="EMBL" id="LDCN01000004">
    <property type="protein sequence ID" value="KLH98589.1"/>
    <property type="molecule type" value="Genomic_DNA"/>
</dbReference>
<organism evidence="3 4">
    <name type="scientific">Brevibacillus formosus</name>
    <dbReference type="NCBI Taxonomy" id="54913"/>
    <lineage>
        <taxon>Bacteria</taxon>
        <taxon>Bacillati</taxon>
        <taxon>Bacillota</taxon>
        <taxon>Bacilli</taxon>
        <taxon>Bacillales</taxon>
        <taxon>Paenibacillaceae</taxon>
        <taxon>Brevibacillus</taxon>
    </lineage>
</organism>
<proteinExistence type="predicted"/>
<dbReference type="AlphaFoldDB" id="A0A837KQX2"/>
<keyword evidence="5" id="KW-1185">Reference proteome</keyword>
<feature type="transmembrane region" description="Helical" evidence="1">
    <location>
        <begin position="15"/>
        <end position="38"/>
    </location>
</feature>
<gene>
    <name evidence="3" type="ORF">AA984_16495</name>
    <name evidence="2" type="ORF">BFO01nite_49760</name>
</gene>
<evidence type="ECO:0000313" key="2">
    <source>
        <dbReference type="EMBL" id="GED60844.1"/>
    </source>
</evidence>
<evidence type="ECO:0000313" key="5">
    <source>
        <dbReference type="Proteomes" id="UP000319498"/>
    </source>
</evidence>
<accession>A0A837KQX2</accession>
<protein>
    <submittedName>
        <fullName evidence="3">Membrane protein</fullName>
    </submittedName>
</protein>
<dbReference type="Proteomes" id="UP000035218">
    <property type="component" value="Unassembled WGS sequence"/>
</dbReference>
<name>A0A837KQX2_9BACL</name>
<keyword evidence="1" id="KW-0812">Transmembrane</keyword>
<keyword evidence="1" id="KW-0472">Membrane</keyword>
<evidence type="ECO:0000256" key="1">
    <source>
        <dbReference type="SAM" id="Phobius"/>
    </source>
</evidence>
<comment type="caution">
    <text evidence="3">The sequence shown here is derived from an EMBL/GenBank/DDBJ whole genome shotgun (WGS) entry which is preliminary data.</text>
</comment>